<reference evidence="2 3" key="1">
    <citation type="submission" date="2018-02" db="EMBL/GenBank/DDBJ databases">
        <title>The genomes of Aspergillus section Nigri reveals drivers in fungal speciation.</title>
        <authorList>
            <consortium name="DOE Joint Genome Institute"/>
            <person name="Vesth T.C."/>
            <person name="Nybo J."/>
            <person name="Theobald S."/>
            <person name="Brandl J."/>
            <person name="Frisvad J.C."/>
            <person name="Nielsen K.F."/>
            <person name="Lyhne E.K."/>
            <person name="Kogle M.E."/>
            <person name="Kuo A."/>
            <person name="Riley R."/>
            <person name="Clum A."/>
            <person name="Nolan M."/>
            <person name="Lipzen A."/>
            <person name="Salamov A."/>
            <person name="Henrissat B."/>
            <person name="Wiebenga A."/>
            <person name="De vries R.P."/>
            <person name="Grigoriev I.V."/>
            <person name="Mortensen U.H."/>
            <person name="Andersen M.R."/>
            <person name="Baker S.E."/>
        </authorList>
    </citation>
    <scope>NUCLEOTIDE SEQUENCE [LARGE SCALE GENOMIC DNA]</scope>
    <source>
        <strain evidence="2 3">CBS 313.89</strain>
    </source>
</reference>
<dbReference type="GeneID" id="63867625"/>
<evidence type="ECO:0000313" key="3">
    <source>
        <dbReference type="Proteomes" id="UP000249789"/>
    </source>
</evidence>
<dbReference type="EMBL" id="KZ824670">
    <property type="protein sequence ID" value="RAK74287.1"/>
    <property type="molecule type" value="Genomic_DNA"/>
</dbReference>
<proteinExistence type="predicted"/>
<protein>
    <submittedName>
        <fullName evidence="2">Uncharacterized protein</fullName>
    </submittedName>
</protein>
<feature type="compositionally biased region" description="Low complexity" evidence="1">
    <location>
        <begin position="156"/>
        <end position="166"/>
    </location>
</feature>
<gene>
    <name evidence="2" type="ORF">BO72DRAFT_530262</name>
</gene>
<dbReference type="VEuPathDB" id="FungiDB:BO72DRAFT_530262"/>
<organism evidence="2 3">
    <name type="scientific">Aspergillus fijiensis CBS 313.89</name>
    <dbReference type="NCBI Taxonomy" id="1448319"/>
    <lineage>
        <taxon>Eukaryota</taxon>
        <taxon>Fungi</taxon>
        <taxon>Dikarya</taxon>
        <taxon>Ascomycota</taxon>
        <taxon>Pezizomycotina</taxon>
        <taxon>Eurotiomycetes</taxon>
        <taxon>Eurotiomycetidae</taxon>
        <taxon>Eurotiales</taxon>
        <taxon>Aspergillaceae</taxon>
        <taxon>Aspergillus</taxon>
    </lineage>
</organism>
<feature type="region of interest" description="Disordered" evidence="1">
    <location>
        <begin position="437"/>
        <end position="458"/>
    </location>
</feature>
<dbReference type="RefSeq" id="XP_040798297.1">
    <property type="nucleotide sequence ID" value="XM_040950290.1"/>
</dbReference>
<accession>A0A8G1RI01</accession>
<evidence type="ECO:0000256" key="1">
    <source>
        <dbReference type="SAM" id="MobiDB-lite"/>
    </source>
</evidence>
<dbReference type="OrthoDB" id="3549294at2759"/>
<name>A0A8G1RI01_9EURO</name>
<sequence length="473" mass="51616">MSAQLVVGVQSSLAVHLSDSAPLTQWPGIQGALGQDEGNYIAVLFLAWAYILSARWAEIMEGVPGCTVPFSPSDEHPSDGQPNDHYTAAIELGYDTDTDETNWWRSILSGTSGTSPRTAEYNHRPYLSPWSVNLAKPSRIAITDHQPRQQPSTSHSSLPIPRQLLPLSPPPLPTPTQTQANENPDPITPHALLPYDMTLSTNPCGIRSLLHSTFFNRDIECNLVSAWLNPAFAIIDPLLHASNMPALLRVLGHGAPQLGGLWLGAFIVNVAGSILRDFLTARTEVSDGVAIRREDECRLLFLTSHKGEGEGGGWSRAPVHPWKPLGVTVLGEAELQVRMHASCGCHRLEYRGWRWGLVDGREIEDAGVGLVGICRVESGGCDVLDQRRFVLLDPEALGSEALSEVATRGIFGWLRSRGYSASERANYQHEWVDLASSDDEHEQGQEVKDVASGTSEGRIGSRGVIHEWLGDCV</sequence>
<dbReference type="AlphaFoldDB" id="A0A8G1RI01"/>
<keyword evidence="3" id="KW-1185">Reference proteome</keyword>
<dbReference type="Proteomes" id="UP000249789">
    <property type="component" value="Unassembled WGS sequence"/>
</dbReference>
<feature type="region of interest" description="Disordered" evidence="1">
    <location>
        <begin position="144"/>
        <end position="189"/>
    </location>
</feature>
<evidence type="ECO:0000313" key="2">
    <source>
        <dbReference type="EMBL" id="RAK74287.1"/>
    </source>
</evidence>